<organism evidence="2 3">
    <name type="scientific">Sphingopyxis soli</name>
    <dbReference type="NCBI Taxonomy" id="592051"/>
    <lineage>
        <taxon>Bacteria</taxon>
        <taxon>Pseudomonadati</taxon>
        <taxon>Pseudomonadota</taxon>
        <taxon>Alphaproteobacteria</taxon>
        <taxon>Sphingomonadales</taxon>
        <taxon>Sphingomonadaceae</taxon>
        <taxon>Sphingopyxis</taxon>
    </lineage>
</organism>
<evidence type="ECO:0000256" key="1">
    <source>
        <dbReference type="SAM" id="SignalP"/>
    </source>
</evidence>
<keyword evidence="3" id="KW-1185">Reference proteome</keyword>
<evidence type="ECO:0000313" key="2">
    <source>
        <dbReference type="EMBL" id="GAA0864590.1"/>
    </source>
</evidence>
<dbReference type="EMBL" id="BAAAFE010000007">
    <property type="protein sequence ID" value="GAA0864590.1"/>
    <property type="molecule type" value="Genomic_DNA"/>
</dbReference>
<proteinExistence type="predicted"/>
<comment type="caution">
    <text evidence="2">The sequence shown here is derived from an EMBL/GenBank/DDBJ whole genome shotgun (WGS) entry which is preliminary data.</text>
</comment>
<protein>
    <submittedName>
        <fullName evidence="2">Uncharacterized protein</fullName>
    </submittedName>
</protein>
<name>A0ABN1M5X9_9SPHN</name>
<dbReference type="RefSeq" id="WP_343227821.1">
    <property type="nucleotide sequence ID" value="NZ_BAAAFE010000007.1"/>
</dbReference>
<feature type="signal peptide" evidence="1">
    <location>
        <begin position="1"/>
        <end position="16"/>
    </location>
</feature>
<feature type="chain" id="PRO_5045940371" evidence="1">
    <location>
        <begin position="17"/>
        <end position="171"/>
    </location>
</feature>
<accession>A0ABN1M5X9</accession>
<dbReference type="Proteomes" id="UP001500738">
    <property type="component" value="Unassembled WGS sequence"/>
</dbReference>
<keyword evidence="1" id="KW-0732">Signal</keyword>
<gene>
    <name evidence="2" type="ORF">GCM10009115_19730</name>
</gene>
<sequence length="171" mass="17952">MFAILSALLVAALSGAGIEDTTSSGVGEPSVRTASPAIADTDIREYAAVAGRKVAGRPVGGPYPTADKVLLIARDAKGYPSIAGSFGLPVKQPLRPPPEGTLAVIRLHQRSETVVPGPTADDLAFVVANRLPLFVIGEWARPAPMWEVAWVDGAVRYRTIGDIGEIGPWQD</sequence>
<evidence type="ECO:0000313" key="3">
    <source>
        <dbReference type="Proteomes" id="UP001500738"/>
    </source>
</evidence>
<reference evidence="2 3" key="1">
    <citation type="journal article" date="2019" name="Int. J. Syst. Evol. Microbiol.">
        <title>The Global Catalogue of Microorganisms (GCM) 10K type strain sequencing project: providing services to taxonomists for standard genome sequencing and annotation.</title>
        <authorList>
            <consortium name="The Broad Institute Genomics Platform"/>
            <consortium name="The Broad Institute Genome Sequencing Center for Infectious Disease"/>
            <person name="Wu L."/>
            <person name="Ma J."/>
        </authorList>
    </citation>
    <scope>NUCLEOTIDE SEQUENCE [LARGE SCALE GENOMIC DNA]</scope>
    <source>
        <strain evidence="2 3">JCM 15910</strain>
    </source>
</reference>